<evidence type="ECO:0000313" key="1">
    <source>
        <dbReference type="EMBL" id="SFV65729.1"/>
    </source>
</evidence>
<dbReference type="EMBL" id="FPHE01000145">
    <property type="protein sequence ID" value="SFV65729.1"/>
    <property type="molecule type" value="Genomic_DNA"/>
</dbReference>
<organism evidence="1">
    <name type="scientific">hydrothermal vent metagenome</name>
    <dbReference type="NCBI Taxonomy" id="652676"/>
    <lineage>
        <taxon>unclassified sequences</taxon>
        <taxon>metagenomes</taxon>
        <taxon>ecological metagenomes</taxon>
    </lineage>
</organism>
<gene>
    <name evidence="1" type="ORF">MNB_SV-12-239</name>
</gene>
<accession>A0A1W1CIX1</accession>
<dbReference type="AlphaFoldDB" id="A0A1W1CIX1"/>
<reference evidence="1" key="1">
    <citation type="submission" date="2016-10" db="EMBL/GenBank/DDBJ databases">
        <authorList>
            <person name="de Groot N.N."/>
        </authorList>
    </citation>
    <scope>NUCLEOTIDE SEQUENCE</scope>
</reference>
<proteinExistence type="predicted"/>
<evidence type="ECO:0008006" key="2">
    <source>
        <dbReference type="Google" id="ProtNLM"/>
    </source>
</evidence>
<sequence>MDRYRDELSTWLVDSSNSIDNYFIEANGTATSTTYAELKTSFALESGRSSEYAIRLRLRLNLPKVQEKLRVVFEDSDSDDDFYDSTKLDNDRYLDKKDYYLRLEYFNYIINKLSFSLSGGVKLNRLDIYPYVNLKVKYNVDSSDNNKRVVSNRFRYYINEDIEDIISYNILYPLEESFYCTVRNSVRYRNWQDYQQIVNSISFVKSIEKNRYLSVGASLLNELEDIDLTLQYPKIYSTYRGKLYKEWIYYELTPSILWRKENDYHESYRFMVSIGMIFKKD</sequence>
<name>A0A1W1CIX1_9ZZZZ</name>
<protein>
    <recommendedName>
        <fullName evidence="2">DUF3570 domain-containing protein</fullName>
    </recommendedName>
</protein>